<sequence>MCLRFFLGIIGSIVYCVCALISDYAILFAFYYAYYFGNVIDCTWFFVGVEDMKIPALKNTIAKLIATIGIFIAVKESDDLWKYILLLALSNLVGMIISYPQLKKYLYPLRPNFKSFPKHYVGALMLFLPSLVSTIYLQVDKVMIEWLTNDTAQISFYDQAEKIVLIPLTFITVLSNVMMPRIANEFSNNNKEKINELLTKACRASLFMAFPLMFGIAGISNCFIPWYLGDEFSATSTALMILAPIVLSNTLIGISGTQYFIATNQIKILLLSNSLAAVMNILVNALMIPKFGYIGAAVATLISNYTLVLVQYYVLSKQISIRKMFSNTLRYLIASMIMFVFVFGLNFICKPAPSVTVIQILLGAIVFFGIMFVIKDELTGEIVIQIKRRIKRHE</sequence>
<dbReference type="AlphaFoldDB" id="C6LKZ7"/>
<feature type="transmembrane region" description="Helical" evidence="6">
    <location>
        <begin position="120"/>
        <end position="139"/>
    </location>
</feature>
<keyword evidence="3 6" id="KW-0812">Transmembrane</keyword>
<keyword evidence="5 6" id="KW-0472">Membrane</keyword>
<evidence type="ECO:0000256" key="1">
    <source>
        <dbReference type="ARBA" id="ARBA00004651"/>
    </source>
</evidence>
<keyword evidence="2" id="KW-1003">Cell membrane</keyword>
<feature type="transmembrane region" description="Helical" evidence="6">
    <location>
        <begin position="204"/>
        <end position="228"/>
    </location>
</feature>
<feature type="transmembrane region" description="Helical" evidence="6">
    <location>
        <begin position="80"/>
        <end position="99"/>
    </location>
</feature>
<evidence type="ECO:0000313" key="7">
    <source>
        <dbReference type="EMBL" id="EET58745.1"/>
    </source>
</evidence>
<name>C6LKZ7_9FIRM</name>
<keyword evidence="4 6" id="KW-1133">Transmembrane helix</keyword>
<dbReference type="InterPro" id="IPR050833">
    <property type="entry name" value="Poly_Biosynth_Transport"/>
</dbReference>
<feature type="transmembrane region" description="Helical" evidence="6">
    <location>
        <begin position="240"/>
        <end position="261"/>
    </location>
</feature>
<feature type="transmembrane region" description="Helical" evidence="6">
    <location>
        <begin position="293"/>
        <end position="316"/>
    </location>
</feature>
<dbReference type="Pfam" id="PF01943">
    <property type="entry name" value="Polysacc_synt"/>
    <property type="match status" value="1"/>
</dbReference>
<dbReference type="EMBL" id="ACCL02000026">
    <property type="protein sequence ID" value="EET58745.1"/>
    <property type="molecule type" value="Genomic_DNA"/>
</dbReference>
<dbReference type="GO" id="GO:0005886">
    <property type="term" value="C:plasma membrane"/>
    <property type="evidence" value="ECO:0007669"/>
    <property type="project" value="UniProtKB-SubCell"/>
</dbReference>
<evidence type="ECO:0000256" key="2">
    <source>
        <dbReference type="ARBA" id="ARBA00022475"/>
    </source>
</evidence>
<gene>
    <name evidence="7" type="ORF">BRYFOR_09344</name>
</gene>
<dbReference type="PANTHER" id="PTHR30250:SF11">
    <property type="entry name" value="O-ANTIGEN TRANSPORTER-RELATED"/>
    <property type="match status" value="1"/>
</dbReference>
<evidence type="ECO:0000256" key="4">
    <source>
        <dbReference type="ARBA" id="ARBA00022989"/>
    </source>
</evidence>
<dbReference type="eggNOG" id="COG2244">
    <property type="taxonomic scope" value="Bacteria"/>
</dbReference>
<keyword evidence="8" id="KW-1185">Reference proteome</keyword>
<feature type="transmembrane region" description="Helical" evidence="6">
    <location>
        <begin position="354"/>
        <end position="374"/>
    </location>
</feature>
<reference evidence="7" key="1">
    <citation type="submission" date="2009-07" db="EMBL/GenBank/DDBJ databases">
        <authorList>
            <person name="Weinstock G."/>
            <person name="Sodergren E."/>
            <person name="Clifton S."/>
            <person name="Fulton L."/>
            <person name="Fulton B."/>
            <person name="Courtney L."/>
            <person name="Fronick C."/>
            <person name="Harrison M."/>
            <person name="Strong C."/>
            <person name="Farmer C."/>
            <person name="Delahaunty K."/>
            <person name="Markovic C."/>
            <person name="Hall O."/>
            <person name="Minx P."/>
            <person name="Tomlinson C."/>
            <person name="Mitreva M."/>
            <person name="Nelson J."/>
            <person name="Hou S."/>
            <person name="Wollam A."/>
            <person name="Pepin K.H."/>
            <person name="Johnson M."/>
            <person name="Bhonagiri V."/>
            <person name="Nash W.E."/>
            <person name="Warren W."/>
            <person name="Chinwalla A."/>
            <person name="Mardis E.R."/>
            <person name="Wilson R.K."/>
        </authorList>
    </citation>
    <scope>NUCLEOTIDE SEQUENCE [LARGE SCALE GENOMIC DNA]</scope>
    <source>
        <strain evidence="7">DSM 14469</strain>
    </source>
</reference>
<accession>C6LKZ7</accession>
<feature type="transmembrane region" description="Helical" evidence="6">
    <location>
        <begin position="163"/>
        <end position="183"/>
    </location>
</feature>
<comment type="caution">
    <text evidence="7">The sequence shown here is derived from an EMBL/GenBank/DDBJ whole genome shotgun (WGS) entry which is preliminary data.</text>
</comment>
<evidence type="ECO:0000313" key="8">
    <source>
        <dbReference type="Proteomes" id="UP000005561"/>
    </source>
</evidence>
<dbReference type="PANTHER" id="PTHR30250">
    <property type="entry name" value="PST FAMILY PREDICTED COLANIC ACID TRANSPORTER"/>
    <property type="match status" value="1"/>
</dbReference>
<evidence type="ECO:0000256" key="6">
    <source>
        <dbReference type="SAM" id="Phobius"/>
    </source>
</evidence>
<protein>
    <submittedName>
        <fullName evidence="7">Polysaccharide biosynthesis protein</fullName>
    </submittedName>
</protein>
<feature type="transmembrane region" description="Helical" evidence="6">
    <location>
        <begin position="268"/>
        <end position="287"/>
    </location>
</feature>
<proteinExistence type="predicted"/>
<feature type="transmembrane region" description="Helical" evidence="6">
    <location>
        <begin position="5"/>
        <end position="26"/>
    </location>
</feature>
<dbReference type="InterPro" id="IPR002797">
    <property type="entry name" value="Polysacc_synth"/>
</dbReference>
<dbReference type="STRING" id="168384.SAMN05660368_03808"/>
<organism evidence="7 8">
    <name type="scientific">Marvinbryantia formatexigens DSM 14469</name>
    <dbReference type="NCBI Taxonomy" id="478749"/>
    <lineage>
        <taxon>Bacteria</taxon>
        <taxon>Bacillati</taxon>
        <taxon>Bacillota</taxon>
        <taxon>Clostridia</taxon>
        <taxon>Lachnospirales</taxon>
        <taxon>Lachnospiraceae</taxon>
        <taxon>Marvinbryantia</taxon>
    </lineage>
</organism>
<dbReference type="Proteomes" id="UP000005561">
    <property type="component" value="Unassembled WGS sequence"/>
</dbReference>
<feature type="transmembrane region" description="Helical" evidence="6">
    <location>
        <begin position="328"/>
        <end position="348"/>
    </location>
</feature>
<comment type="subcellular location">
    <subcellularLocation>
        <location evidence="1">Cell membrane</location>
        <topology evidence="1">Multi-pass membrane protein</topology>
    </subcellularLocation>
</comment>
<evidence type="ECO:0000256" key="3">
    <source>
        <dbReference type="ARBA" id="ARBA00022692"/>
    </source>
</evidence>
<evidence type="ECO:0000256" key="5">
    <source>
        <dbReference type="ARBA" id="ARBA00023136"/>
    </source>
</evidence>